<feature type="transmembrane region" description="Helical" evidence="5">
    <location>
        <begin position="12"/>
        <end position="29"/>
    </location>
</feature>
<feature type="domain" description="FAD-binding" evidence="6">
    <location>
        <begin position="11"/>
        <end position="192"/>
    </location>
</feature>
<dbReference type="InterPro" id="IPR002938">
    <property type="entry name" value="FAD-bd"/>
</dbReference>
<evidence type="ECO:0000256" key="4">
    <source>
        <dbReference type="ARBA" id="ARBA00023002"/>
    </source>
</evidence>
<dbReference type="PRINTS" id="PR00420">
    <property type="entry name" value="RNGMNOXGNASE"/>
</dbReference>
<proteinExistence type="inferred from homology"/>
<dbReference type="InterPro" id="IPR036188">
    <property type="entry name" value="FAD/NAD-bd_sf"/>
</dbReference>
<evidence type="ECO:0000256" key="5">
    <source>
        <dbReference type="SAM" id="Phobius"/>
    </source>
</evidence>
<accession>A0A0C4EFF9</accession>
<protein>
    <recommendedName>
        <fullName evidence="6">FAD-binding domain-containing protein</fullName>
    </recommendedName>
</protein>
<evidence type="ECO:0000259" key="6">
    <source>
        <dbReference type="Pfam" id="PF01494"/>
    </source>
</evidence>
<name>A0A0C4EFF9_MAGP6</name>
<dbReference type="PANTHER" id="PTHR46720">
    <property type="entry name" value="HYDROXYLASE, PUTATIVE (AFU_ORTHOLOGUE AFUA_3G01460)-RELATED"/>
    <property type="match status" value="1"/>
</dbReference>
<keyword evidence="5" id="KW-1133">Transmembrane helix</keyword>
<dbReference type="FunFam" id="3.50.50.60:FF:000153">
    <property type="entry name" value="Salicylate hydroxylase, putative"/>
    <property type="match status" value="1"/>
</dbReference>
<dbReference type="PANTHER" id="PTHR46720:SF3">
    <property type="entry name" value="FAD-BINDING DOMAIN-CONTAINING PROTEIN-RELATED"/>
    <property type="match status" value="1"/>
</dbReference>
<comment type="similarity">
    <text evidence="1">Belongs to the paxM FAD-dependent monooxygenase family.</text>
</comment>
<keyword evidence="3" id="KW-0274">FAD</keyword>
<dbReference type="OrthoDB" id="417877at2759"/>
<evidence type="ECO:0000313" key="9">
    <source>
        <dbReference type="Proteomes" id="UP000011715"/>
    </source>
</evidence>
<feature type="domain" description="FAD-binding" evidence="6">
    <location>
        <begin position="302"/>
        <end position="370"/>
    </location>
</feature>
<evidence type="ECO:0000256" key="1">
    <source>
        <dbReference type="ARBA" id="ARBA00007992"/>
    </source>
</evidence>
<keyword evidence="5" id="KW-0472">Membrane</keyword>
<dbReference type="STRING" id="644358.A0A0C4EFF9"/>
<dbReference type="GO" id="GO:0044550">
    <property type="term" value="P:secondary metabolite biosynthetic process"/>
    <property type="evidence" value="ECO:0007669"/>
    <property type="project" value="TreeGrafter"/>
</dbReference>
<sequence length="476" mass="51233">MTAAPSNAGFEVAIVGGGIVGVITAIGLLKRQIPVRIYEQSRAFRELGAGVAFTANALKCMSLLDPAIVAAVNAVATPNGEQPEKPNNYMRWHDGYTWDWTRPADQQQEEDPLLFRLPTANGGFQGCHRAQLLDELVKSIPPEIVHFGKRLVGYKGGGQGEKLVMEFLDGTTASADLVIGCDGIKSKVRQLLNGADNPASYPHFSHIVAYRALIPMDRAVPLLGRFKAYNQHMHTGPGAHIQHYPVAGGSVLNVVAFVTDPADWPLGSYDVVGSMTAPATKAEVEAAFKGWGPTVTNIVSLLPDKMDKWALFDTYDHPLASYVGGRVCLAGDAAHGSSPHHGMGAGVGVEDALTLATLLEMVRDDAAKDGTADVPRMLEDALSVYDEVRLPRGNWLVQSSRQVCDIYEWTYPATGRDWDKCLAEITARSHKLWYFDIDGMLDKVNGSFRKMHPAPGNGAGARVTVAVGLGTVPPVV</sequence>
<dbReference type="OMA" id="WHFDYEG"/>
<keyword evidence="5" id="KW-0812">Transmembrane</keyword>
<dbReference type="Pfam" id="PF01494">
    <property type="entry name" value="FAD_binding_3"/>
    <property type="match status" value="2"/>
</dbReference>
<dbReference type="GO" id="GO:0071949">
    <property type="term" value="F:FAD binding"/>
    <property type="evidence" value="ECO:0007669"/>
    <property type="project" value="InterPro"/>
</dbReference>
<dbReference type="EnsemblFungi" id="MAPG_11503T0">
    <property type="protein sequence ID" value="MAPG_11503T0"/>
    <property type="gene ID" value="MAPG_11503"/>
</dbReference>
<evidence type="ECO:0000313" key="8">
    <source>
        <dbReference type="EnsemblFungi" id="MAPG_11503T0"/>
    </source>
</evidence>
<dbReference type="EMBL" id="ADBL01002834">
    <property type="status" value="NOT_ANNOTATED_CDS"/>
    <property type="molecule type" value="Genomic_DNA"/>
</dbReference>
<dbReference type="SUPFAM" id="SSF54373">
    <property type="entry name" value="FAD-linked reductases, C-terminal domain"/>
    <property type="match status" value="1"/>
</dbReference>
<dbReference type="Proteomes" id="UP000011715">
    <property type="component" value="Unassembled WGS sequence"/>
</dbReference>
<evidence type="ECO:0000256" key="2">
    <source>
        <dbReference type="ARBA" id="ARBA00022630"/>
    </source>
</evidence>
<dbReference type="eggNOG" id="KOG2614">
    <property type="taxonomic scope" value="Eukaryota"/>
</dbReference>
<dbReference type="SUPFAM" id="SSF51905">
    <property type="entry name" value="FAD/NAD(P)-binding domain"/>
    <property type="match status" value="1"/>
</dbReference>
<reference evidence="7" key="3">
    <citation type="submission" date="2011-03" db="EMBL/GenBank/DDBJ databases">
        <title>Annotation of Magnaporthe poae ATCC 64411.</title>
        <authorList>
            <person name="Ma L.-J."/>
            <person name="Dead R."/>
            <person name="Young S.K."/>
            <person name="Zeng Q."/>
            <person name="Gargeya S."/>
            <person name="Fitzgerald M."/>
            <person name="Haas B."/>
            <person name="Abouelleil A."/>
            <person name="Alvarado L."/>
            <person name="Arachchi H.M."/>
            <person name="Berlin A."/>
            <person name="Brown A."/>
            <person name="Chapman S.B."/>
            <person name="Chen Z."/>
            <person name="Dunbar C."/>
            <person name="Freedman E."/>
            <person name="Gearin G."/>
            <person name="Gellesch M."/>
            <person name="Goldberg J."/>
            <person name="Griggs A."/>
            <person name="Gujja S."/>
            <person name="Heiman D."/>
            <person name="Howarth C."/>
            <person name="Larson L."/>
            <person name="Lui A."/>
            <person name="MacDonald P.J.P."/>
            <person name="Mehta T."/>
            <person name="Montmayeur A."/>
            <person name="Murphy C."/>
            <person name="Neiman D."/>
            <person name="Pearson M."/>
            <person name="Priest M."/>
            <person name="Roberts A."/>
            <person name="Saif S."/>
            <person name="Shea T."/>
            <person name="Shenoy N."/>
            <person name="Sisk P."/>
            <person name="Stolte C."/>
            <person name="Sykes S."/>
            <person name="Yandava C."/>
            <person name="Wortman J."/>
            <person name="Nusbaum C."/>
            <person name="Birren B."/>
        </authorList>
    </citation>
    <scope>NUCLEOTIDE SEQUENCE</scope>
    <source>
        <strain evidence="7">ATCC 64411</strain>
    </source>
</reference>
<reference evidence="8" key="5">
    <citation type="submission" date="2015-06" db="UniProtKB">
        <authorList>
            <consortium name="EnsemblFungi"/>
        </authorList>
    </citation>
    <scope>IDENTIFICATION</scope>
    <source>
        <strain evidence="8">ATCC 64411</strain>
    </source>
</reference>
<keyword evidence="2" id="KW-0285">Flavoprotein</keyword>
<gene>
    <name evidence="7" type="ORF">MAPG_11503</name>
</gene>
<dbReference type="Gene3D" id="3.50.50.60">
    <property type="entry name" value="FAD/NAD(P)-binding domain"/>
    <property type="match status" value="1"/>
</dbReference>
<dbReference type="EMBL" id="GL876981">
    <property type="protein sequence ID" value="KLU92558.1"/>
    <property type="molecule type" value="Genomic_DNA"/>
</dbReference>
<reference evidence="9" key="1">
    <citation type="submission" date="2010-05" db="EMBL/GenBank/DDBJ databases">
        <title>The genome sequence of Magnaporthe poae strain ATCC 64411.</title>
        <authorList>
            <person name="Ma L.-J."/>
            <person name="Dead R."/>
            <person name="Young S."/>
            <person name="Zeng Q."/>
            <person name="Koehrsen M."/>
            <person name="Alvarado L."/>
            <person name="Berlin A."/>
            <person name="Chapman S.B."/>
            <person name="Chen Z."/>
            <person name="Freedman E."/>
            <person name="Gellesch M."/>
            <person name="Goldberg J."/>
            <person name="Griggs A."/>
            <person name="Gujja S."/>
            <person name="Heilman E.R."/>
            <person name="Heiman D."/>
            <person name="Hepburn T."/>
            <person name="Howarth C."/>
            <person name="Jen D."/>
            <person name="Larson L."/>
            <person name="Mehta T."/>
            <person name="Neiman D."/>
            <person name="Pearson M."/>
            <person name="Roberts A."/>
            <person name="Saif S."/>
            <person name="Shea T."/>
            <person name="Shenoy N."/>
            <person name="Sisk P."/>
            <person name="Stolte C."/>
            <person name="Sykes S."/>
            <person name="Walk T."/>
            <person name="White J."/>
            <person name="Yandava C."/>
            <person name="Haas B."/>
            <person name="Nusbaum C."/>
            <person name="Birren B."/>
        </authorList>
    </citation>
    <scope>NUCLEOTIDE SEQUENCE [LARGE SCALE GENOMIC DNA]</scope>
    <source>
        <strain evidence="9">ATCC 64411 / 73-15</strain>
    </source>
</reference>
<dbReference type="VEuPathDB" id="FungiDB:MAPG_11503"/>
<keyword evidence="4" id="KW-0560">Oxidoreductase</keyword>
<reference evidence="7" key="2">
    <citation type="submission" date="2010-05" db="EMBL/GenBank/DDBJ databases">
        <title>The Genome Sequence of Magnaporthe poae strain ATCC 64411.</title>
        <authorList>
            <consortium name="The Broad Institute Genome Sequencing Platform"/>
            <consortium name="Broad Institute Genome Sequencing Center for Infectious Disease"/>
            <person name="Ma L.-J."/>
            <person name="Dead R."/>
            <person name="Young S."/>
            <person name="Zeng Q."/>
            <person name="Koehrsen M."/>
            <person name="Alvarado L."/>
            <person name="Berlin A."/>
            <person name="Chapman S.B."/>
            <person name="Chen Z."/>
            <person name="Freedman E."/>
            <person name="Gellesch M."/>
            <person name="Goldberg J."/>
            <person name="Griggs A."/>
            <person name="Gujja S."/>
            <person name="Heilman E.R."/>
            <person name="Heiman D."/>
            <person name="Hepburn T."/>
            <person name="Howarth C."/>
            <person name="Jen D."/>
            <person name="Larson L."/>
            <person name="Mehta T."/>
            <person name="Neiman D."/>
            <person name="Pearson M."/>
            <person name="Roberts A."/>
            <person name="Saif S."/>
            <person name="Shea T."/>
            <person name="Shenoy N."/>
            <person name="Sisk P."/>
            <person name="Stolte C."/>
            <person name="Sykes S."/>
            <person name="Walk T."/>
            <person name="White J."/>
            <person name="Yandava C."/>
            <person name="Haas B."/>
            <person name="Nusbaum C."/>
            <person name="Birren B."/>
        </authorList>
    </citation>
    <scope>NUCLEOTIDE SEQUENCE</scope>
    <source>
        <strain evidence="7">ATCC 64411</strain>
    </source>
</reference>
<keyword evidence="9" id="KW-1185">Reference proteome</keyword>
<organism evidence="8 9">
    <name type="scientific">Magnaporthiopsis poae (strain ATCC 64411 / 73-15)</name>
    <name type="common">Kentucky bluegrass fungus</name>
    <name type="synonym">Magnaporthe poae</name>
    <dbReference type="NCBI Taxonomy" id="644358"/>
    <lineage>
        <taxon>Eukaryota</taxon>
        <taxon>Fungi</taxon>
        <taxon>Dikarya</taxon>
        <taxon>Ascomycota</taxon>
        <taxon>Pezizomycotina</taxon>
        <taxon>Sordariomycetes</taxon>
        <taxon>Sordariomycetidae</taxon>
        <taxon>Magnaporthales</taxon>
        <taxon>Magnaporthaceae</taxon>
        <taxon>Magnaporthiopsis</taxon>
    </lineage>
</organism>
<evidence type="ECO:0000256" key="3">
    <source>
        <dbReference type="ARBA" id="ARBA00022827"/>
    </source>
</evidence>
<dbReference type="GO" id="GO:0016491">
    <property type="term" value="F:oxidoreductase activity"/>
    <property type="evidence" value="ECO:0007669"/>
    <property type="project" value="UniProtKB-KW"/>
</dbReference>
<dbReference type="InterPro" id="IPR051104">
    <property type="entry name" value="FAD_monoxygenase"/>
</dbReference>
<reference evidence="8" key="4">
    <citation type="journal article" date="2015" name="G3 (Bethesda)">
        <title>Genome sequences of three phytopathogenic species of the Magnaporthaceae family of fungi.</title>
        <authorList>
            <person name="Okagaki L.H."/>
            <person name="Nunes C.C."/>
            <person name="Sailsbery J."/>
            <person name="Clay B."/>
            <person name="Brown D."/>
            <person name="John T."/>
            <person name="Oh Y."/>
            <person name="Young N."/>
            <person name="Fitzgerald M."/>
            <person name="Haas B.J."/>
            <person name="Zeng Q."/>
            <person name="Young S."/>
            <person name="Adiconis X."/>
            <person name="Fan L."/>
            <person name="Levin J.Z."/>
            <person name="Mitchell T.K."/>
            <person name="Okubara P.A."/>
            <person name="Farman M.L."/>
            <person name="Kohn L.M."/>
            <person name="Birren B."/>
            <person name="Ma L.-J."/>
            <person name="Dean R.A."/>
        </authorList>
    </citation>
    <scope>NUCLEOTIDE SEQUENCE</scope>
    <source>
        <strain evidence="8">ATCC 64411 / 73-15</strain>
    </source>
</reference>
<evidence type="ECO:0000313" key="7">
    <source>
        <dbReference type="EMBL" id="KLU92558.1"/>
    </source>
</evidence>
<dbReference type="AlphaFoldDB" id="A0A0C4EFF9"/>